<proteinExistence type="predicted"/>
<dbReference type="InterPro" id="IPR054491">
    <property type="entry name" value="MGH1-like_GH"/>
</dbReference>
<organism evidence="2 3">
    <name type="scientific">Enterococcus faecalis</name>
    <name type="common">Streptococcus faecalis</name>
    <dbReference type="NCBI Taxonomy" id="1351"/>
    <lineage>
        <taxon>Bacteria</taxon>
        <taxon>Bacillati</taxon>
        <taxon>Bacillota</taxon>
        <taxon>Bacilli</taxon>
        <taxon>Lactobacillales</taxon>
        <taxon>Enterococcaceae</taxon>
        <taxon>Enterococcus</taxon>
    </lineage>
</organism>
<dbReference type="SUPFAM" id="SSF48208">
    <property type="entry name" value="Six-hairpin glycosidases"/>
    <property type="match status" value="1"/>
</dbReference>
<dbReference type="AlphaFoldDB" id="A0AAP6RK44"/>
<protein>
    <recommendedName>
        <fullName evidence="1">Mannosylglycerate hydrolase MGH1-like glycoside hydrolase domain-containing protein</fullName>
    </recommendedName>
</protein>
<evidence type="ECO:0000313" key="2">
    <source>
        <dbReference type="EMBL" id="MXS54338.1"/>
    </source>
</evidence>
<comment type="caution">
    <text evidence="2">The sequence shown here is derived from an EMBL/GenBank/DDBJ whole genome shotgun (WGS) entry which is preliminary data.</text>
</comment>
<evidence type="ECO:0000313" key="3">
    <source>
        <dbReference type="Proteomes" id="UP000429730"/>
    </source>
</evidence>
<dbReference type="Pfam" id="PF22422">
    <property type="entry name" value="MGH1-like_GH"/>
    <property type="match status" value="1"/>
</dbReference>
<dbReference type="RefSeq" id="WP_272916803.1">
    <property type="nucleotide sequence ID" value="NZ_WVTJ01000133.1"/>
</dbReference>
<gene>
    <name evidence="2" type="ORF">GTI81_16870</name>
</gene>
<accession>A0AAP6RK44</accession>
<dbReference type="Proteomes" id="UP000429730">
    <property type="component" value="Unassembled WGS sequence"/>
</dbReference>
<name>A0AAP6RK44_ENTFL</name>
<dbReference type="Gene3D" id="1.50.10.10">
    <property type="match status" value="1"/>
</dbReference>
<feature type="domain" description="Mannosylglycerate hydrolase MGH1-like glycoside hydrolase" evidence="1">
    <location>
        <begin position="2"/>
        <end position="141"/>
    </location>
</feature>
<dbReference type="GO" id="GO:0005975">
    <property type="term" value="P:carbohydrate metabolic process"/>
    <property type="evidence" value="ECO:0007669"/>
    <property type="project" value="InterPro"/>
</dbReference>
<sequence>GFFYDLQINEDGSKTKLLVNRGKGTEGWLPLWAKVATKEQAAAVKKNMMNQEMFNTFMPFPTASKDNEKFAATKYWRGPVWLDQALFGVEALQNYDYTKEAKEMTQKLFLHAEGLMGEGPIHENYDPLTGKGLSTKNFSWSAAAYYLLYKNTLLSNNPTTQTAFEIK</sequence>
<reference evidence="2 3" key="1">
    <citation type="submission" date="2019-04" db="EMBL/GenBank/DDBJ databases">
        <title>Step-wise assembly of the neonatal virome modulated by breast feeding.</title>
        <authorList>
            <person name="Liang G."/>
            <person name="Bushman F."/>
        </authorList>
    </citation>
    <scope>NUCLEOTIDE SEQUENCE [LARGE SCALE GENOMIC DNA]</scope>
    <source>
        <strain evidence="2 3">E3754</strain>
    </source>
</reference>
<dbReference type="EMBL" id="WVTJ01000133">
    <property type="protein sequence ID" value="MXS54338.1"/>
    <property type="molecule type" value="Genomic_DNA"/>
</dbReference>
<dbReference type="InterPro" id="IPR012341">
    <property type="entry name" value="6hp_glycosidase-like_sf"/>
</dbReference>
<feature type="non-terminal residue" evidence="2">
    <location>
        <position position="1"/>
    </location>
</feature>
<evidence type="ECO:0000259" key="1">
    <source>
        <dbReference type="Pfam" id="PF22422"/>
    </source>
</evidence>
<dbReference type="InterPro" id="IPR008928">
    <property type="entry name" value="6-hairpin_glycosidase_sf"/>
</dbReference>